<evidence type="ECO:0000313" key="4">
    <source>
        <dbReference type="EMBL" id="TXF87066.1"/>
    </source>
</evidence>
<dbReference type="GO" id="GO:0008897">
    <property type="term" value="F:holo-[acyl-carrier-protein] synthase activity"/>
    <property type="evidence" value="ECO:0007669"/>
    <property type="project" value="InterPro"/>
</dbReference>
<dbReference type="Gene3D" id="3.90.470.20">
    <property type="entry name" value="4'-phosphopantetheinyl transferase domain"/>
    <property type="match status" value="1"/>
</dbReference>
<dbReference type="SUPFAM" id="SSF56214">
    <property type="entry name" value="4'-phosphopantetheinyl transferase"/>
    <property type="match status" value="2"/>
</dbReference>
<dbReference type="Proteomes" id="UP000321907">
    <property type="component" value="Unassembled WGS sequence"/>
</dbReference>
<name>A0A5C7FNY8_9BACT</name>
<dbReference type="AlphaFoldDB" id="A0A5C7FNY8"/>
<dbReference type="InterPro" id="IPR041354">
    <property type="entry name" value="4PPT_N"/>
</dbReference>
<protein>
    <submittedName>
        <fullName evidence="4">4'-phosphopantetheinyl transferase superfamily protein</fullName>
    </submittedName>
</protein>
<dbReference type="InterPro" id="IPR008278">
    <property type="entry name" value="4-PPantetheinyl_Trfase_dom"/>
</dbReference>
<dbReference type="OrthoDB" id="1190494at2"/>
<accession>A0A5C7FNY8</accession>
<evidence type="ECO:0000259" key="2">
    <source>
        <dbReference type="Pfam" id="PF01648"/>
    </source>
</evidence>
<dbReference type="Pfam" id="PF17837">
    <property type="entry name" value="4PPT_N"/>
    <property type="match status" value="1"/>
</dbReference>
<keyword evidence="5" id="KW-1185">Reference proteome</keyword>
<evidence type="ECO:0000313" key="5">
    <source>
        <dbReference type="Proteomes" id="UP000321907"/>
    </source>
</evidence>
<dbReference type="InterPro" id="IPR037143">
    <property type="entry name" value="4-PPantetheinyl_Trfase_dom_sf"/>
</dbReference>
<keyword evidence="1 4" id="KW-0808">Transferase</keyword>
<dbReference type="EMBL" id="VOXD01000037">
    <property type="protein sequence ID" value="TXF87066.1"/>
    <property type="molecule type" value="Genomic_DNA"/>
</dbReference>
<evidence type="ECO:0000256" key="1">
    <source>
        <dbReference type="ARBA" id="ARBA00022679"/>
    </source>
</evidence>
<organism evidence="4 5">
    <name type="scientific">Neolewinella aurantiaca</name>
    <dbReference type="NCBI Taxonomy" id="2602767"/>
    <lineage>
        <taxon>Bacteria</taxon>
        <taxon>Pseudomonadati</taxon>
        <taxon>Bacteroidota</taxon>
        <taxon>Saprospiria</taxon>
        <taxon>Saprospirales</taxon>
        <taxon>Lewinellaceae</taxon>
        <taxon>Neolewinella</taxon>
    </lineage>
</organism>
<feature type="domain" description="4'-phosphopantetheinyl transferase" evidence="2">
    <location>
        <begin position="106"/>
        <end position="166"/>
    </location>
</feature>
<dbReference type="Pfam" id="PF01648">
    <property type="entry name" value="ACPS"/>
    <property type="match status" value="1"/>
</dbReference>
<dbReference type="GO" id="GO:0000287">
    <property type="term" value="F:magnesium ion binding"/>
    <property type="evidence" value="ECO:0007669"/>
    <property type="project" value="InterPro"/>
</dbReference>
<dbReference type="RefSeq" id="WP_147932336.1">
    <property type="nucleotide sequence ID" value="NZ_VOXD01000037.1"/>
</dbReference>
<feature type="domain" description="4'-phosphopantetheinyl transferase N-terminal" evidence="3">
    <location>
        <begin position="48"/>
        <end position="102"/>
    </location>
</feature>
<gene>
    <name evidence="4" type="ORF">FUA23_18915</name>
</gene>
<comment type="caution">
    <text evidence="4">The sequence shown here is derived from an EMBL/GenBank/DDBJ whole genome shotgun (WGS) entry which is preliminary data.</text>
</comment>
<proteinExistence type="predicted"/>
<sequence length="218" mass="24964">MPVLLHEDFHAPGEYGLWHITETEEWLRNNVELSEAETVAIGQIKGEGRRREFLAARILLHHMSGRARRGELFKDESGKPHLRDSLFHVSISHTTDYAAAIAHPNPCGVDVQRIVPRIRRLANKFVGAGEKLQLIPEFELLQLHLIWSAKEAMYKAFGRRKIDFKQHLFVDFGAFNANTTTGTAFLKKGKAEMLFDLEFRIYDNFVLVGCVERVKVLL</sequence>
<reference evidence="4 5" key="1">
    <citation type="submission" date="2019-08" db="EMBL/GenBank/DDBJ databases">
        <title>Lewinella sp. strain SSH13 Genome sequencing and assembly.</title>
        <authorList>
            <person name="Kim I."/>
        </authorList>
    </citation>
    <scope>NUCLEOTIDE SEQUENCE [LARGE SCALE GENOMIC DNA]</scope>
    <source>
        <strain evidence="4 5">SSH13</strain>
    </source>
</reference>
<evidence type="ECO:0000259" key="3">
    <source>
        <dbReference type="Pfam" id="PF17837"/>
    </source>
</evidence>